<sequence length="342" mass="38555">MFSAMNAHLDQISHTGDGVSSTFDDRRGRTFGSRSSTPNSSTSYLSKMVKLDFPHFNGLEDPTRDAQLWFQLMKEETLITTWATFKQGPHDKYSPTQFQDFFGRITPDQQVGCFVSGLKENIKIDVQACKPQTLSAAIGLARLYESRNQTTRRYLTSDVKQPYTNGVTKSDHRQNFIPIKRLSAVELKERKNKGLCYNCDEKFSLGHRCKKLFLIEDCWSNEENDAKDADTHEVELGEEVFPEISLRVVYGGRTPQTMRVHGKVGKHQMAFLVDSGSTHNFMSNKVARKAGVNPIRYGKFEVSIARKAGVNPTRYGKFEVSVANGEMLTSVGLCKGVCMIIH</sequence>
<gene>
    <name evidence="2" type="ORF">ORAREDHAP_LOCUS37517</name>
</gene>
<accession>A0A6J5XS72</accession>
<dbReference type="OrthoDB" id="1745621at2759"/>
<dbReference type="InterPro" id="IPR021109">
    <property type="entry name" value="Peptidase_aspartic_dom_sf"/>
</dbReference>
<dbReference type="Proteomes" id="UP000507245">
    <property type="component" value="Unassembled WGS sequence"/>
</dbReference>
<dbReference type="CDD" id="cd00303">
    <property type="entry name" value="retropepsin_like"/>
    <property type="match status" value="1"/>
</dbReference>
<dbReference type="AlphaFoldDB" id="A0A6J5XS72"/>
<reference evidence="3" key="1">
    <citation type="journal article" date="2020" name="Genome Biol.">
        <title>Gamete binning: chromosome-level and haplotype-resolved genome assembly enabled by high-throughput single-cell sequencing of gamete genomes.</title>
        <authorList>
            <person name="Campoy J.A."/>
            <person name="Sun H."/>
            <person name="Goel M."/>
            <person name="Jiao W.-B."/>
            <person name="Folz-Donahue K."/>
            <person name="Wang N."/>
            <person name="Rubio M."/>
            <person name="Liu C."/>
            <person name="Kukat C."/>
            <person name="Ruiz D."/>
            <person name="Huettel B."/>
            <person name="Schneeberger K."/>
        </authorList>
    </citation>
    <scope>NUCLEOTIDE SEQUENCE [LARGE SCALE GENOMIC DNA]</scope>
    <source>
        <strain evidence="3">cv. Rojo Pasion</strain>
    </source>
</reference>
<dbReference type="SUPFAM" id="SSF50630">
    <property type="entry name" value="Acid proteases"/>
    <property type="match status" value="1"/>
</dbReference>
<feature type="compositionally biased region" description="Low complexity" evidence="1">
    <location>
        <begin position="30"/>
        <end position="42"/>
    </location>
</feature>
<evidence type="ECO:0000313" key="3">
    <source>
        <dbReference type="Proteomes" id="UP000507245"/>
    </source>
</evidence>
<proteinExistence type="predicted"/>
<evidence type="ECO:0000313" key="2">
    <source>
        <dbReference type="EMBL" id="CAB4313884.1"/>
    </source>
</evidence>
<feature type="region of interest" description="Disordered" evidence="1">
    <location>
        <begin position="16"/>
        <end position="42"/>
    </location>
</feature>
<organism evidence="2 3">
    <name type="scientific">Prunus armeniaca</name>
    <name type="common">Apricot</name>
    <name type="synonym">Armeniaca vulgaris</name>
    <dbReference type="NCBI Taxonomy" id="36596"/>
    <lineage>
        <taxon>Eukaryota</taxon>
        <taxon>Viridiplantae</taxon>
        <taxon>Streptophyta</taxon>
        <taxon>Embryophyta</taxon>
        <taxon>Tracheophyta</taxon>
        <taxon>Spermatophyta</taxon>
        <taxon>Magnoliopsida</taxon>
        <taxon>eudicotyledons</taxon>
        <taxon>Gunneridae</taxon>
        <taxon>Pentapetalae</taxon>
        <taxon>rosids</taxon>
        <taxon>fabids</taxon>
        <taxon>Rosales</taxon>
        <taxon>Rosaceae</taxon>
        <taxon>Amygdaloideae</taxon>
        <taxon>Amygdaleae</taxon>
        <taxon>Prunus</taxon>
    </lineage>
</organism>
<evidence type="ECO:0000256" key="1">
    <source>
        <dbReference type="SAM" id="MobiDB-lite"/>
    </source>
</evidence>
<evidence type="ECO:0008006" key="4">
    <source>
        <dbReference type="Google" id="ProtNLM"/>
    </source>
</evidence>
<dbReference type="Gene3D" id="2.40.70.10">
    <property type="entry name" value="Acid Proteases"/>
    <property type="match status" value="1"/>
</dbReference>
<protein>
    <recommendedName>
        <fullName evidence="4">Retrotransposon gag domain-containing protein</fullName>
    </recommendedName>
</protein>
<keyword evidence="3" id="KW-1185">Reference proteome</keyword>
<name>A0A6J5XS72_PRUAR</name>
<dbReference type="EMBL" id="CAEKKB010000006">
    <property type="protein sequence ID" value="CAB4313884.1"/>
    <property type="molecule type" value="Genomic_DNA"/>
</dbReference>